<name>A0AAD3DUY3_9CHLO</name>
<dbReference type="Proteomes" id="UP001054857">
    <property type="component" value="Unassembled WGS sequence"/>
</dbReference>
<gene>
    <name evidence="2" type="ORF">Agub_g10194</name>
</gene>
<accession>A0AAD3DUY3</accession>
<dbReference type="EMBL" id="BMAR01000023">
    <property type="protein sequence ID" value="GFR48313.1"/>
    <property type="molecule type" value="Genomic_DNA"/>
</dbReference>
<evidence type="ECO:0000313" key="3">
    <source>
        <dbReference type="Proteomes" id="UP001054857"/>
    </source>
</evidence>
<reference evidence="2 3" key="1">
    <citation type="journal article" date="2021" name="Sci. Rep.">
        <title>Genome sequencing of the multicellular alga Astrephomene provides insights into convergent evolution of germ-soma differentiation.</title>
        <authorList>
            <person name="Yamashita S."/>
            <person name="Yamamoto K."/>
            <person name="Matsuzaki R."/>
            <person name="Suzuki S."/>
            <person name="Yamaguchi H."/>
            <person name="Hirooka S."/>
            <person name="Minakuchi Y."/>
            <person name="Miyagishima S."/>
            <person name="Kawachi M."/>
            <person name="Toyoda A."/>
            <person name="Nozaki H."/>
        </authorList>
    </citation>
    <scope>NUCLEOTIDE SEQUENCE [LARGE SCALE GENOMIC DNA]</scope>
    <source>
        <strain evidence="2 3">NIES-4017</strain>
    </source>
</reference>
<feature type="compositionally biased region" description="Low complexity" evidence="1">
    <location>
        <begin position="51"/>
        <end position="62"/>
    </location>
</feature>
<proteinExistence type="predicted"/>
<protein>
    <submittedName>
        <fullName evidence="2">Uncharacterized protein</fullName>
    </submittedName>
</protein>
<dbReference type="AlphaFoldDB" id="A0AAD3DUY3"/>
<sequence length="299" mass="32718">MARSAARALVDISNIAGPVAKPTRQVVSGLRAKSVASAGQKRGRQQQATVQPSQAAQNAPAAVEHATQHYGDEQELFVNQYAAPEPPENDDDDEYQPSGEPDYAEDDVMEESPQPTTKSGKPKAKKAKVEQPLSFKVGAKYSAEFTGVCIEEAAKFLKGGQNVMGSKLAKLQPAVISIQKRWAVLSKCPQRPTGQVLSPTDFTAKNLVDMIDNLNKKVRKVAAQLRKRYNCSTGSEFTDDMLQAYQAEQKALPHFALWLRVFKSHPTYSGYKSLDSSEPSYVMAADPWVKLSTMTNIAL</sequence>
<feature type="non-terminal residue" evidence="2">
    <location>
        <position position="1"/>
    </location>
</feature>
<keyword evidence="3" id="KW-1185">Reference proteome</keyword>
<evidence type="ECO:0000256" key="1">
    <source>
        <dbReference type="SAM" id="MobiDB-lite"/>
    </source>
</evidence>
<evidence type="ECO:0000313" key="2">
    <source>
        <dbReference type="EMBL" id="GFR48313.1"/>
    </source>
</evidence>
<organism evidence="2 3">
    <name type="scientific">Astrephomene gubernaculifera</name>
    <dbReference type="NCBI Taxonomy" id="47775"/>
    <lineage>
        <taxon>Eukaryota</taxon>
        <taxon>Viridiplantae</taxon>
        <taxon>Chlorophyta</taxon>
        <taxon>core chlorophytes</taxon>
        <taxon>Chlorophyceae</taxon>
        <taxon>CS clade</taxon>
        <taxon>Chlamydomonadales</taxon>
        <taxon>Astrephomenaceae</taxon>
        <taxon>Astrephomene</taxon>
    </lineage>
</organism>
<feature type="region of interest" description="Disordered" evidence="1">
    <location>
        <begin position="31"/>
        <end position="129"/>
    </location>
</feature>
<comment type="caution">
    <text evidence="2">The sequence shown here is derived from an EMBL/GenBank/DDBJ whole genome shotgun (WGS) entry which is preliminary data.</text>
</comment>